<evidence type="ECO:0000313" key="3">
    <source>
        <dbReference type="EMBL" id="CAK8695820.1"/>
    </source>
</evidence>
<feature type="region of interest" description="Disordered" evidence="1">
    <location>
        <begin position="91"/>
        <end position="124"/>
    </location>
</feature>
<evidence type="ECO:0000256" key="1">
    <source>
        <dbReference type="SAM" id="MobiDB-lite"/>
    </source>
</evidence>
<dbReference type="EMBL" id="CAWYQH010000152">
    <property type="protein sequence ID" value="CAK8695820.1"/>
    <property type="molecule type" value="Genomic_DNA"/>
</dbReference>
<dbReference type="SUPFAM" id="SSF56436">
    <property type="entry name" value="C-type lectin-like"/>
    <property type="match status" value="1"/>
</dbReference>
<dbReference type="InterPro" id="IPR001304">
    <property type="entry name" value="C-type_lectin-like"/>
</dbReference>
<dbReference type="InterPro" id="IPR016187">
    <property type="entry name" value="CTDL_fold"/>
</dbReference>
<comment type="caution">
    <text evidence="3">The sequence shown here is derived from an EMBL/GenBank/DDBJ whole genome shotgun (WGS) entry which is preliminary data.</text>
</comment>
<accession>A0ABP0H011</accession>
<proteinExistence type="predicted"/>
<keyword evidence="4" id="KW-1185">Reference proteome</keyword>
<feature type="domain" description="C-type lectin" evidence="2">
    <location>
        <begin position="1"/>
        <end position="54"/>
    </location>
</feature>
<dbReference type="PROSITE" id="PS50041">
    <property type="entry name" value="C_TYPE_LECTIN_2"/>
    <property type="match status" value="1"/>
</dbReference>
<dbReference type="Gene3D" id="3.10.100.10">
    <property type="entry name" value="Mannose-Binding Protein A, subunit A"/>
    <property type="match status" value="1"/>
</dbReference>
<dbReference type="InterPro" id="IPR016186">
    <property type="entry name" value="C-type_lectin-like/link_sf"/>
</dbReference>
<sequence length="124" mass="13746">MWNDGVKMTRANAGWLHNEPNNQNGNEDCAAISRRSSTLLNDGPCSASLYGLCEKRVKSCLNIFSVLYLTGLRNNDAFHYFTNPEVPSNIRCPPGQPYKRGRSGEKGEKGPQGVPCLQDEEEIT</sequence>
<dbReference type="Proteomes" id="UP001642483">
    <property type="component" value="Unassembled WGS sequence"/>
</dbReference>
<gene>
    <name evidence="3" type="ORF">CVLEPA_LOCUS29040</name>
</gene>
<reference evidence="3 4" key="1">
    <citation type="submission" date="2024-02" db="EMBL/GenBank/DDBJ databases">
        <authorList>
            <person name="Daric V."/>
            <person name="Darras S."/>
        </authorList>
    </citation>
    <scope>NUCLEOTIDE SEQUENCE [LARGE SCALE GENOMIC DNA]</scope>
</reference>
<evidence type="ECO:0000259" key="2">
    <source>
        <dbReference type="PROSITE" id="PS50041"/>
    </source>
</evidence>
<name>A0ABP0H011_CLALP</name>
<protein>
    <recommendedName>
        <fullName evidence="2">C-type lectin domain-containing protein</fullName>
    </recommendedName>
</protein>
<dbReference type="Pfam" id="PF00059">
    <property type="entry name" value="Lectin_C"/>
    <property type="match status" value="1"/>
</dbReference>
<evidence type="ECO:0000313" key="4">
    <source>
        <dbReference type="Proteomes" id="UP001642483"/>
    </source>
</evidence>
<organism evidence="3 4">
    <name type="scientific">Clavelina lepadiformis</name>
    <name type="common">Light-bulb sea squirt</name>
    <name type="synonym">Ascidia lepadiformis</name>
    <dbReference type="NCBI Taxonomy" id="159417"/>
    <lineage>
        <taxon>Eukaryota</taxon>
        <taxon>Metazoa</taxon>
        <taxon>Chordata</taxon>
        <taxon>Tunicata</taxon>
        <taxon>Ascidiacea</taxon>
        <taxon>Aplousobranchia</taxon>
        <taxon>Clavelinidae</taxon>
        <taxon>Clavelina</taxon>
    </lineage>
</organism>